<keyword evidence="5 6" id="KW-0472">Membrane</keyword>
<evidence type="ECO:0000256" key="2">
    <source>
        <dbReference type="ARBA" id="ARBA00022475"/>
    </source>
</evidence>
<name>A0ABP8G9V6_9BACT</name>
<evidence type="ECO:0000256" key="4">
    <source>
        <dbReference type="ARBA" id="ARBA00022989"/>
    </source>
</evidence>
<evidence type="ECO:0000313" key="8">
    <source>
        <dbReference type="Proteomes" id="UP001501207"/>
    </source>
</evidence>
<dbReference type="InterPro" id="IPR022791">
    <property type="entry name" value="L-PG_synthase/AglD"/>
</dbReference>
<keyword evidence="2" id="KW-1003">Cell membrane</keyword>
<dbReference type="EMBL" id="BAABFN010000022">
    <property type="protein sequence ID" value="GAA4320290.1"/>
    <property type="molecule type" value="Genomic_DNA"/>
</dbReference>
<keyword evidence="4 6" id="KW-1133">Transmembrane helix</keyword>
<keyword evidence="8" id="KW-1185">Reference proteome</keyword>
<dbReference type="Proteomes" id="UP001501207">
    <property type="component" value="Unassembled WGS sequence"/>
</dbReference>
<feature type="transmembrane region" description="Helical" evidence="6">
    <location>
        <begin position="301"/>
        <end position="329"/>
    </location>
</feature>
<accession>A0ABP8G9V6</accession>
<sequence length="335" mass="37553">MLKFAVLSKSTKIIINYGIGIGLFAWLSWSLFHQVRYQENLQLALRELREVVQGPSLLALLGVCLMMAVNWGLEARKWQLLVNPLERIPFRRAFYAILSGISLSVNTPNRIGEYGGRILYVHHINKLRAITVTLVGSFSQLIVTILFGLAGLAYYIDNLIFPGTGSSALSGAWKAVLIGVMVLSAVVTLFLYFRLHLFVTLFERIRALRRLRGYVKVLDRFSKDELGKLLLLSVVRYLVFSLQFLILLWLLGVDILWWQGLLMIFLVYLAMALVPTVAIAELGIRGQIGLYFLGLLSPNKVGIIAATFGIWFINLIIPAIVGSVLILGIKVFSDK</sequence>
<comment type="subcellular location">
    <subcellularLocation>
        <location evidence="1">Cell membrane</location>
        <topology evidence="1">Multi-pass membrane protein</topology>
    </subcellularLocation>
</comment>
<proteinExistence type="predicted"/>
<reference evidence="8" key="1">
    <citation type="journal article" date="2019" name="Int. J. Syst. Evol. Microbiol.">
        <title>The Global Catalogue of Microorganisms (GCM) 10K type strain sequencing project: providing services to taxonomists for standard genome sequencing and annotation.</title>
        <authorList>
            <consortium name="The Broad Institute Genomics Platform"/>
            <consortium name="The Broad Institute Genome Sequencing Center for Infectious Disease"/>
            <person name="Wu L."/>
            <person name="Ma J."/>
        </authorList>
    </citation>
    <scope>NUCLEOTIDE SEQUENCE [LARGE SCALE GENOMIC DNA]</scope>
    <source>
        <strain evidence="8">JCM 17664</strain>
    </source>
</reference>
<evidence type="ECO:0000256" key="3">
    <source>
        <dbReference type="ARBA" id="ARBA00022692"/>
    </source>
</evidence>
<evidence type="ECO:0000256" key="1">
    <source>
        <dbReference type="ARBA" id="ARBA00004651"/>
    </source>
</evidence>
<feature type="transmembrane region" description="Helical" evidence="6">
    <location>
        <begin position="257"/>
        <end position="280"/>
    </location>
</feature>
<evidence type="ECO:0000256" key="6">
    <source>
        <dbReference type="SAM" id="Phobius"/>
    </source>
</evidence>
<feature type="transmembrane region" description="Helical" evidence="6">
    <location>
        <begin position="132"/>
        <end position="156"/>
    </location>
</feature>
<keyword evidence="3 6" id="KW-0812">Transmembrane</keyword>
<comment type="caution">
    <text evidence="7">The sequence shown here is derived from an EMBL/GenBank/DDBJ whole genome shotgun (WGS) entry which is preliminary data.</text>
</comment>
<protein>
    <recommendedName>
        <fullName evidence="9">Flippase-like domain-containing protein</fullName>
    </recommendedName>
</protein>
<organism evidence="7 8">
    <name type="scientific">Compostibacter hankyongensis</name>
    <dbReference type="NCBI Taxonomy" id="1007089"/>
    <lineage>
        <taxon>Bacteria</taxon>
        <taxon>Pseudomonadati</taxon>
        <taxon>Bacteroidota</taxon>
        <taxon>Chitinophagia</taxon>
        <taxon>Chitinophagales</taxon>
        <taxon>Chitinophagaceae</taxon>
        <taxon>Compostibacter</taxon>
    </lineage>
</organism>
<feature type="transmembrane region" description="Helical" evidence="6">
    <location>
        <begin position="13"/>
        <end position="32"/>
    </location>
</feature>
<evidence type="ECO:0000313" key="7">
    <source>
        <dbReference type="EMBL" id="GAA4320290.1"/>
    </source>
</evidence>
<gene>
    <name evidence="7" type="ORF">GCM10023143_34350</name>
</gene>
<feature type="transmembrane region" description="Helical" evidence="6">
    <location>
        <begin position="229"/>
        <end position="251"/>
    </location>
</feature>
<dbReference type="Pfam" id="PF03706">
    <property type="entry name" value="LPG_synthase_TM"/>
    <property type="match status" value="1"/>
</dbReference>
<evidence type="ECO:0008006" key="9">
    <source>
        <dbReference type="Google" id="ProtNLM"/>
    </source>
</evidence>
<evidence type="ECO:0000256" key="5">
    <source>
        <dbReference type="ARBA" id="ARBA00023136"/>
    </source>
</evidence>
<feature type="transmembrane region" description="Helical" evidence="6">
    <location>
        <begin position="176"/>
        <end position="202"/>
    </location>
</feature>
<feature type="transmembrane region" description="Helical" evidence="6">
    <location>
        <begin position="52"/>
        <end position="73"/>
    </location>
</feature>